<evidence type="ECO:0000256" key="3">
    <source>
        <dbReference type="ARBA" id="ARBA00023082"/>
    </source>
</evidence>
<dbReference type="InterPro" id="IPR013325">
    <property type="entry name" value="RNA_pol_sigma_r2"/>
</dbReference>
<evidence type="ECO:0000259" key="8">
    <source>
        <dbReference type="Pfam" id="PF04542"/>
    </source>
</evidence>
<keyword evidence="7" id="KW-0175">Coiled coil</keyword>
<evidence type="ECO:0000313" key="10">
    <source>
        <dbReference type="EMBL" id="WNC15616.1"/>
    </source>
</evidence>
<evidence type="ECO:0000256" key="7">
    <source>
        <dbReference type="SAM" id="Coils"/>
    </source>
</evidence>
<dbReference type="PANTHER" id="PTHR43133:SF51">
    <property type="entry name" value="RNA POLYMERASE SIGMA FACTOR"/>
    <property type="match status" value="1"/>
</dbReference>
<gene>
    <name evidence="10" type="ORF">RGB73_04550</name>
</gene>
<dbReference type="PANTHER" id="PTHR43133">
    <property type="entry name" value="RNA POLYMERASE ECF-TYPE SIGMA FACTO"/>
    <property type="match status" value="1"/>
</dbReference>
<dbReference type="Pfam" id="PF08281">
    <property type="entry name" value="Sigma70_r4_2"/>
    <property type="match status" value="1"/>
</dbReference>
<keyword evidence="2 6" id="KW-0805">Transcription regulation</keyword>
<dbReference type="InterPro" id="IPR013249">
    <property type="entry name" value="RNA_pol_sigma70_r4_t2"/>
</dbReference>
<comment type="similarity">
    <text evidence="1 6">Belongs to the sigma-70 factor family. ECF subfamily.</text>
</comment>
<dbReference type="SUPFAM" id="SSF88946">
    <property type="entry name" value="Sigma2 domain of RNA polymerase sigma factors"/>
    <property type="match status" value="1"/>
</dbReference>
<dbReference type="EMBL" id="CP134050">
    <property type="protein sequence ID" value="WNC15616.1"/>
    <property type="molecule type" value="Genomic_DNA"/>
</dbReference>
<dbReference type="CDD" id="cd06171">
    <property type="entry name" value="Sigma70_r4"/>
    <property type="match status" value="1"/>
</dbReference>
<evidence type="ECO:0000256" key="2">
    <source>
        <dbReference type="ARBA" id="ARBA00023015"/>
    </source>
</evidence>
<keyword evidence="11" id="KW-1185">Reference proteome</keyword>
<keyword evidence="3 6" id="KW-0731">Sigma factor</keyword>
<feature type="coiled-coil region" evidence="7">
    <location>
        <begin position="554"/>
        <end position="581"/>
    </location>
</feature>
<organism evidence="10 11">
    <name type="scientific">Brevibacillus brevis</name>
    <name type="common">Bacillus brevis</name>
    <dbReference type="NCBI Taxonomy" id="1393"/>
    <lineage>
        <taxon>Bacteria</taxon>
        <taxon>Bacillati</taxon>
        <taxon>Bacillota</taxon>
        <taxon>Bacilli</taxon>
        <taxon>Bacillales</taxon>
        <taxon>Paenibacillaceae</taxon>
        <taxon>Brevibacillus</taxon>
    </lineage>
</organism>
<dbReference type="InterPro" id="IPR036388">
    <property type="entry name" value="WH-like_DNA-bd_sf"/>
</dbReference>
<proteinExistence type="inferred from homology"/>
<dbReference type="InterPro" id="IPR007627">
    <property type="entry name" value="RNA_pol_sigma70_r2"/>
</dbReference>
<name>A0ABY9T680_BREBE</name>
<dbReference type="Gene3D" id="1.10.10.10">
    <property type="entry name" value="Winged helix-like DNA-binding domain superfamily/Winged helix DNA-binding domain"/>
    <property type="match status" value="1"/>
</dbReference>
<evidence type="ECO:0000256" key="4">
    <source>
        <dbReference type="ARBA" id="ARBA00023125"/>
    </source>
</evidence>
<evidence type="ECO:0000259" key="9">
    <source>
        <dbReference type="Pfam" id="PF08281"/>
    </source>
</evidence>
<sequence>MDATILSRHEEQEEQQTADDILVERAKAGDREAFGELVRRHRAKVYGYARSYTQEPFLAEDIVQDALIRAFLHLGTLVDSRRFLPWLHRIVRNQAYTRLQKAPQKREQVFSGLSSAPSMQENTDWEDLDSILHRLGRRWSQPANPGETPEDVLVRKELLQTITGMLHCLSARERRIVESHFFDHLSPQEIARLFQISQANVYQLLSRSRKKLLQEKTRVAVDQYVLSRKEASMMKKAVLKTPEAFGLQTWVTCAMALHGMVNAAGRSFSLPMVMGLSGHAFRLTVVPEQIHIAGPTMFPFNEVLQQGLRNMGFSSHVVNDFKPGENIGVNANFVDPSLLGAKAREKRELSQMLPRALELIHRSIDRGYPVAAWDLFIPEFGLIYGYDDEQKQLHAGDNCGHNATIAYDHLGRGLMEDLFVLTLGEAVETDQRQMLIGALQMAIEHYRGTEPGCGAVNGLEAYAKWLEAFEKRGIEPNGNSYTLAVVHDARRNASAFWRELADTWTDSAFDAVRPSWLEAADLYGGIAEGYAELCLLFPFPAGGEPNAPAESQKAIQLLQNIQSQEQRAAALLENMQKALSE</sequence>
<dbReference type="RefSeq" id="WP_310769548.1">
    <property type="nucleotide sequence ID" value="NZ_CP134050.1"/>
</dbReference>
<protein>
    <recommendedName>
        <fullName evidence="6">RNA polymerase sigma factor</fullName>
    </recommendedName>
</protein>
<accession>A0ABY9T680</accession>
<keyword evidence="5 6" id="KW-0804">Transcription</keyword>
<dbReference type="Gene3D" id="1.10.1740.10">
    <property type="match status" value="1"/>
</dbReference>
<dbReference type="Pfam" id="PF04542">
    <property type="entry name" value="Sigma70_r2"/>
    <property type="match status" value="1"/>
</dbReference>
<dbReference type="InterPro" id="IPR000838">
    <property type="entry name" value="RNA_pol_sigma70_ECF_CS"/>
</dbReference>
<dbReference type="Proteomes" id="UP001256827">
    <property type="component" value="Chromosome"/>
</dbReference>
<keyword evidence="4 6" id="KW-0238">DNA-binding</keyword>
<evidence type="ECO:0000256" key="5">
    <source>
        <dbReference type="ARBA" id="ARBA00023163"/>
    </source>
</evidence>
<dbReference type="InterPro" id="IPR014284">
    <property type="entry name" value="RNA_pol_sigma-70_dom"/>
</dbReference>
<evidence type="ECO:0000313" key="11">
    <source>
        <dbReference type="Proteomes" id="UP001256827"/>
    </source>
</evidence>
<reference evidence="10 11" key="1">
    <citation type="submission" date="2023-09" db="EMBL/GenBank/DDBJ databases">
        <title>Complete Genome and Methylome dissection of Bacillus brevis NEB573 original source of BbsI restriction endonuclease.</title>
        <authorList>
            <person name="Fomenkov A."/>
            <person name="Roberts R.D."/>
        </authorList>
    </citation>
    <scope>NUCLEOTIDE SEQUENCE [LARGE SCALE GENOMIC DNA]</scope>
    <source>
        <strain evidence="10 11">NEB573</strain>
    </source>
</reference>
<dbReference type="SUPFAM" id="SSF88659">
    <property type="entry name" value="Sigma3 and sigma4 domains of RNA polymerase sigma factors"/>
    <property type="match status" value="1"/>
</dbReference>
<evidence type="ECO:0000256" key="1">
    <source>
        <dbReference type="ARBA" id="ARBA00010641"/>
    </source>
</evidence>
<dbReference type="InterPro" id="IPR013324">
    <property type="entry name" value="RNA_pol_sigma_r3/r4-like"/>
</dbReference>
<dbReference type="PROSITE" id="PS01063">
    <property type="entry name" value="SIGMA70_ECF"/>
    <property type="match status" value="1"/>
</dbReference>
<dbReference type="NCBIfam" id="TIGR02937">
    <property type="entry name" value="sigma70-ECF"/>
    <property type="match status" value="1"/>
</dbReference>
<feature type="domain" description="RNA polymerase sigma-70 region 2" evidence="8">
    <location>
        <begin position="37"/>
        <end position="101"/>
    </location>
</feature>
<dbReference type="InterPro" id="IPR039425">
    <property type="entry name" value="RNA_pol_sigma-70-like"/>
</dbReference>
<evidence type="ECO:0000256" key="6">
    <source>
        <dbReference type="RuleBase" id="RU000716"/>
    </source>
</evidence>
<feature type="domain" description="RNA polymerase sigma factor 70 region 4 type 2" evidence="9">
    <location>
        <begin position="162"/>
        <end position="212"/>
    </location>
</feature>